<dbReference type="InterPro" id="IPR007499">
    <property type="entry name" value="ERF_bacteria_virus"/>
</dbReference>
<dbReference type="Pfam" id="PF04404">
    <property type="entry name" value="ERF"/>
    <property type="match status" value="1"/>
</dbReference>
<dbReference type="EMBL" id="LR796568">
    <property type="protein sequence ID" value="CAB4151879.1"/>
    <property type="molecule type" value="Genomic_DNA"/>
</dbReference>
<name>A0A6J5N830_9CAUD</name>
<protein>
    <submittedName>
        <fullName evidence="1">Essential recombination function protein</fullName>
    </submittedName>
</protein>
<sequence length="186" mass="20788">MKQLIEIQNELKAPKNHFNKFGNYNHRVAEDILEALKPICAKHGCLLTNDDEVKELNGVLFIQSTCTIKHKDWDQSISAKGNAGIELNRKGMDLSQSFGASSSYALKRALGNLFLLDDSKDADSTNTHGKEEKEVKSKKDLIHGTPAYNQCILKLKSGEITMEDVYEKVNISNAVLIQIQNDLKNV</sequence>
<evidence type="ECO:0000313" key="1">
    <source>
        <dbReference type="EMBL" id="CAB4151879.1"/>
    </source>
</evidence>
<organism evidence="1">
    <name type="scientific">uncultured Caudovirales phage</name>
    <dbReference type="NCBI Taxonomy" id="2100421"/>
    <lineage>
        <taxon>Viruses</taxon>
        <taxon>Duplodnaviria</taxon>
        <taxon>Heunggongvirae</taxon>
        <taxon>Uroviricota</taxon>
        <taxon>Caudoviricetes</taxon>
        <taxon>Peduoviridae</taxon>
        <taxon>Maltschvirus</taxon>
        <taxon>Maltschvirus maltsch</taxon>
    </lineage>
</organism>
<proteinExistence type="predicted"/>
<reference evidence="1" key="1">
    <citation type="submission" date="2020-04" db="EMBL/GenBank/DDBJ databases">
        <authorList>
            <person name="Chiriac C."/>
            <person name="Salcher M."/>
            <person name="Ghai R."/>
            <person name="Kavagutti S V."/>
        </authorList>
    </citation>
    <scope>NUCLEOTIDE SEQUENCE</scope>
</reference>
<accession>A0A6J5N830</accession>
<gene>
    <name evidence="1" type="ORF">UFOVP595_34</name>
</gene>